<evidence type="ECO:0000313" key="1">
    <source>
        <dbReference type="EMBL" id="MFC5924815.1"/>
    </source>
</evidence>
<gene>
    <name evidence="1" type="ORF">ACFQGL_15835</name>
</gene>
<accession>A0ABW1H550</accession>
<protein>
    <recommendedName>
        <fullName evidence="3">TerB family tellurite resistance protein</fullName>
    </recommendedName>
</protein>
<dbReference type="RefSeq" id="WP_377512193.1">
    <property type="nucleotide sequence ID" value="NZ_JBHSQS010000008.1"/>
</dbReference>
<sequence>MIMEQRLTDEERLTLKTGAFGAVFLVSNADPGMLGVLRESLAASEALADASGVVKEALTTGPLPRLPRDSQLEIESVVLPALGRAVRILREKSPADVAAYRSVVLTAADRVARAHDGVAPAEAAVIDQIRGALADPA</sequence>
<organism evidence="1 2">
    <name type="scientific">Micromonospora vulcania</name>
    <dbReference type="NCBI Taxonomy" id="1441873"/>
    <lineage>
        <taxon>Bacteria</taxon>
        <taxon>Bacillati</taxon>
        <taxon>Actinomycetota</taxon>
        <taxon>Actinomycetes</taxon>
        <taxon>Micromonosporales</taxon>
        <taxon>Micromonosporaceae</taxon>
        <taxon>Micromonospora</taxon>
    </lineage>
</organism>
<dbReference type="EMBL" id="JBHSQS010000008">
    <property type="protein sequence ID" value="MFC5924815.1"/>
    <property type="molecule type" value="Genomic_DNA"/>
</dbReference>
<comment type="caution">
    <text evidence="1">The sequence shown here is derived from an EMBL/GenBank/DDBJ whole genome shotgun (WGS) entry which is preliminary data.</text>
</comment>
<evidence type="ECO:0008006" key="3">
    <source>
        <dbReference type="Google" id="ProtNLM"/>
    </source>
</evidence>
<evidence type="ECO:0000313" key="2">
    <source>
        <dbReference type="Proteomes" id="UP001596226"/>
    </source>
</evidence>
<keyword evidence="2" id="KW-1185">Reference proteome</keyword>
<dbReference type="Proteomes" id="UP001596226">
    <property type="component" value="Unassembled WGS sequence"/>
</dbReference>
<proteinExistence type="predicted"/>
<name>A0ABW1H550_9ACTN</name>
<reference evidence="2" key="1">
    <citation type="journal article" date="2019" name="Int. J. Syst. Evol. Microbiol.">
        <title>The Global Catalogue of Microorganisms (GCM) 10K type strain sequencing project: providing services to taxonomists for standard genome sequencing and annotation.</title>
        <authorList>
            <consortium name="The Broad Institute Genomics Platform"/>
            <consortium name="The Broad Institute Genome Sequencing Center for Infectious Disease"/>
            <person name="Wu L."/>
            <person name="Ma J."/>
        </authorList>
    </citation>
    <scope>NUCLEOTIDE SEQUENCE [LARGE SCALE GENOMIC DNA]</scope>
    <source>
        <strain evidence="2">CGMCC 4.7144</strain>
    </source>
</reference>